<evidence type="ECO:0000259" key="1">
    <source>
        <dbReference type="Pfam" id="PF20078"/>
    </source>
</evidence>
<dbReference type="Proteomes" id="UP000076128">
    <property type="component" value="Chromosome"/>
</dbReference>
<organism evidence="2 3">
    <name type="scientific">Frigidibacter mobilis</name>
    <dbReference type="NCBI Taxonomy" id="1335048"/>
    <lineage>
        <taxon>Bacteria</taxon>
        <taxon>Pseudomonadati</taxon>
        <taxon>Pseudomonadota</taxon>
        <taxon>Alphaproteobacteria</taxon>
        <taxon>Rhodobacterales</taxon>
        <taxon>Paracoccaceae</taxon>
        <taxon>Frigidibacter</taxon>
    </lineage>
</organism>
<accession>A0A165SFY7</accession>
<dbReference type="EMBL" id="CP012661">
    <property type="protein sequence ID" value="AMY67659.1"/>
    <property type="molecule type" value="Genomic_DNA"/>
</dbReference>
<dbReference type="Pfam" id="PF20078">
    <property type="entry name" value="DUF6473"/>
    <property type="match status" value="1"/>
</dbReference>
<dbReference type="AlphaFoldDB" id="A0A165SFY7"/>
<evidence type="ECO:0000313" key="3">
    <source>
        <dbReference type="Proteomes" id="UP000076128"/>
    </source>
</evidence>
<sequence length="286" mass="31732">MTLGESHVWVGVMSFENPGAGALDYGPCRYGKSKLLFRGPRRKLEGSYIAALGGSETYGKFVQHPWPDQLERNLGLPVVNFGYPNAGPDVFINEHALIDAAGQARATIIQLTSAQNLSNRFYAVHPRRNDRFLRASVLMKTLFREVDFAEFHFTGHMLTVLKAVSPDKFDLVEQELKAAWVARMKLLLERIEGKTVLLWLTDHRSDGPAPDPLGAAPHLVDQDMVATIRPFATDLVRVDPAPMARDAGIEGMVFAPLDELAARQMAGPEIHAQVAMELRPVLQRLI</sequence>
<dbReference type="STRING" id="1335048.AKL17_0397"/>
<reference evidence="2 3" key="1">
    <citation type="submission" date="2015-09" db="EMBL/GenBank/DDBJ databases">
        <title>Complete genome sequence of Defluviimonas alba cai42t isolated from an oilfield in Xinjiang.</title>
        <authorList>
            <person name="Geng S."/>
            <person name="Pan X."/>
            <person name="Wu X."/>
        </authorList>
    </citation>
    <scope>NUCLEOTIDE SEQUENCE [LARGE SCALE GENOMIC DNA]</scope>
    <source>
        <strain evidence="3">cai42</strain>
    </source>
</reference>
<dbReference type="KEGG" id="daa:AKL17_0397"/>
<dbReference type="InterPro" id="IPR045524">
    <property type="entry name" value="DUF6473"/>
</dbReference>
<protein>
    <recommendedName>
        <fullName evidence="1">DUF6473 domain-containing protein</fullName>
    </recommendedName>
</protein>
<keyword evidence="3" id="KW-1185">Reference proteome</keyword>
<gene>
    <name evidence="2" type="ORF">AKL17_0397</name>
</gene>
<dbReference type="PATRIC" id="fig|1335048.3.peg.417"/>
<feature type="domain" description="DUF6473" evidence="1">
    <location>
        <begin position="13"/>
        <end position="285"/>
    </location>
</feature>
<evidence type="ECO:0000313" key="2">
    <source>
        <dbReference type="EMBL" id="AMY67659.1"/>
    </source>
</evidence>
<name>A0A165SFY7_9RHOB</name>
<proteinExistence type="predicted"/>